<gene>
    <name evidence="4" type="ORF">GCM10009117_09950</name>
</gene>
<evidence type="ECO:0000313" key="4">
    <source>
        <dbReference type="EMBL" id="GAA0871849.1"/>
    </source>
</evidence>
<comment type="caution">
    <text evidence="4">The sequence shown here is derived from an EMBL/GenBank/DDBJ whole genome shotgun (WGS) entry which is preliminary data.</text>
</comment>
<dbReference type="InterPro" id="IPR052025">
    <property type="entry name" value="Xyloglucanase_GH74"/>
</dbReference>
<name>A0ABN1MFL1_9FLAO</name>
<dbReference type="PANTHER" id="PTHR43739">
    <property type="entry name" value="XYLOGLUCANASE (EUROFUNG)"/>
    <property type="match status" value="1"/>
</dbReference>
<dbReference type="Gene3D" id="2.130.10.10">
    <property type="entry name" value="YVTN repeat-like/Quinoprotein amine dehydrogenase"/>
    <property type="match status" value="2"/>
</dbReference>
<evidence type="ECO:0000256" key="2">
    <source>
        <dbReference type="SAM" id="SignalP"/>
    </source>
</evidence>
<protein>
    <recommendedName>
        <fullName evidence="3">Secretion system C-terminal sorting domain-containing protein</fullName>
    </recommendedName>
</protein>
<evidence type="ECO:0000259" key="3">
    <source>
        <dbReference type="Pfam" id="PF18962"/>
    </source>
</evidence>
<dbReference type="InterPro" id="IPR026444">
    <property type="entry name" value="Secre_tail"/>
</dbReference>
<dbReference type="Pfam" id="PF18962">
    <property type="entry name" value="Por_Secre_tail"/>
    <property type="match status" value="1"/>
</dbReference>
<keyword evidence="1 2" id="KW-0732">Signal</keyword>
<dbReference type="NCBIfam" id="TIGR04183">
    <property type="entry name" value="Por_Secre_tail"/>
    <property type="match status" value="1"/>
</dbReference>
<accession>A0ABN1MFL1</accession>
<proteinExistence type="predicted"/>
<reference evidence="4 5" key="1">
    <citation type="journal article" date="2019" name="Int. J. Syst. Evol. Microbiol.">
        <title>The Global Catalogue of Microorganisms (GCM) 10K type strain sequencing project: providing services to taxonomists for standard genome sequencing and annotation.</title>
        <authorList>
            <consortium name="The Broad Institute Genomics Platform"/>
            <consortium name="The Broad Institute Genome Sequencing Center for Infectious Disease"/>
            <person name="Wu L."/>
            <person name="Ma J."/>
        </authorList>
    </citation>
    <scope>NUCLEOTIDE SEQUENCE [LARGE SCALE GENOMIC DNA]</scope>
    <source>
        <strain evidence="4 5">JCM 16082</strain>
    </source>
</reference>
<keyword evidence="5" id="KW-1185">Reference proteome</keyword>
<sequence length="802" mass="87490">MKNTISFLLLVLLVTFATAQGEWKQLKTGAGGWITGMDIHPSGSPLYARSDVAGAFRYNEDSQDWTQVVTAFSMPSSEIDVQKYGGVLSIVSAPGNPNIAYMAFEEAVFRSTNQGTTWEKTNLPAIDLNANDDTSKLSGERLAVDPLDANVVYLGSINDGLFYTQDGGDNWELVAAVPFGITERGVREVKFDPSGGSTNGKTSIIYVSVDGEGVYKSVDAGVSWANINVPASNPIILDTELTPSGKLYIVGEDASGTSFGVLEYDGNAWRSVYAEDDRTLLNIAIDPFNENRALVFSEGFEDTYQTENLLEATPAWQFKSTVRAADNIPWMAWSDGNWFTIGEVFFDPVNQDQLWISQGIGTWKTSDLFDDQITWVEESKGQEHLVANDVVGLPTGEAVTASWDRPLFFHDDLDEYPATYQPINRFNSSWSIDQSIQDPNFLVAIVDDHRNCCFDAGTRGSGYSEDGGQTWTEFTTQPGGDTKQFGVIAVSADNSDNIVWLPTFNQLPYYTTNRGETWQQASIPGESGNCCHSNFFFERDALAADRVAENTFYLYDFGNGAIHRTTNGGANWETLSGLDSPFAYNVKLLSVPGHEGHLFWANGIEQGVNLIEGLKRSVDGGETWTDIPNTDKVLNVAVGAAEAGANYPTIFIQGEVNGNYGIYKSADEGATWTQIGDYPLGIYEAASAFEGNPFIPGVLYVGLGGSGFAYYEDQNLLTAPESSSTLIPSETIEIYPNPVKNILEVSGIDQAKYTIHSLSGRSVQAGSLANNQPIEVGNLTSGIYFITMTTTTDEVTLKFIKE</sequence>
<dbReference type="SUPFAM" id="SSF110296">
    <property type="entry name" value="Oligoxyloglucan reducing end-specific cellobiohydrolase"/>
    <property type="match status" value="2"/>
</dbReference>
<dbReference type="InterPro" id="IPR015943">
    <property type="entry name" value="WD40/YVTN_repeat-like_dom_sf"/>
</dbReference>
<dbReference type="Proteomes" id="UP001500507">
    <property type="component" value="Unassembled WGS sequence"/>
</dbReference>
<dbReference type="CDD" id="cd15482">
    <property type="entry name" value="Sialidase_non-viral"/>
    <property type="match status" value="1"/>
</dbReference>
<evidence type="ECO:0000256" key="1">
    <source>
        <dbReference type="ARBA" id="ARBA00022729"/>
    </source>
</evidence>
<evidence type="ECO:0000313" key="5">
    <source>
        <dbReference type="Proteomes" id="UP001500507"/>
    </source>
</evidence>
<dbReference type="RefSeq" id="WP_343764654.1">
    <property type="nucleotide sequence ID" value="NZ_BAAAFG010000012.1"/>
</dbReference>
<feature type="signal peptide" evidence="2">
    <location>
        <begin position="1"/>
        <end position="19"/>
    </location>
</feature>
<dbReference type="PANTHER" id="PTHR43739:SF5">
    <property type="entry name" value="EXO-ALPHA-SIALIDASE"/>
    <property type="match status" value="1"/>
</dbReference>
<feature type="chain" id="PRO_5046101187" description="Secretion system C-terminal sorting domain-containing protein" evidence="2">
    <location>
        <begin position="20"/>
        <end position="802"/>
    </location>
</feature>
<organism evidence="4 5">
    <name type="scientific">Gangjinia marincola</name>
    <dbReference type="NCBI Taxonomy" id="578463"/>
    <lineage>
        <taxon>Bacteria</taxon>
        <taxon>Pseudomonadati</taxon>
        <taxon>Bacteroidota</taxon>
        <taxon>Flavobacteriia</taxon>
        <taxon>Flavobacteriales</taxon>
        <taxon>Flavobacteriaceae</taxon>
        <taxon>Gangjinia</taxon>
    </lineage>
</organism>
<dbReference type="EMBL" id="BAAAFG010000012">
    <property type="protein sequence ID" value="GAA0871849.1"/>
    <property type="molecule type" value="Genomic_DNA"/>
</dbReference>
<feature type="domain" description="Secretion system C-terminal sorting" evidence="3">
    <location>
        <begin position="734"/>
        <end position="800"/>
    </location>
</feature>